<keyword evidence="5" id="KW-0560">Oxidoreductase</keyword>
<dbReference type="EMBL" id="MCGN01000001">
    <property type="protein sequence ID" value="ORZ03670.1"/>
    <property type="molecule type" value="Genomic_DNA"/>
</dbReference>
<gene>
    <name evidence="7" type="ORF">BCR43DRAFT_483760</name>
</gene>
<feature type="compositionally biased region" description="Polar residues" evidence="6">
    <location>
        <begin position="26"/>
        <end position="37"/>
    </location>
</feature>
<dbReference type="InterPro" id="IPR000960">
    <property type="entry name" value="Flavin_mOase"/>
</dbReference>
<evidence type="ECO:0000256" key="5">
    <source>
        <dbReference type="ARBA" id="ARBA00023002"/>
    </source>
</evidence>
<evidence type="ECO:0000256" key="3">
    <source>
        <dbReference type="ARBA" id="ARBA00022827"/>
    </source>
</evidence>
<evidence type="ECO:0000256" key="1">
    <source>
        <dbReference type="ARBA" id="ARBA00009183"/>
    </source>
</evidence>
<sequence length="556" mass="62405">MTVQEPLVEPATLGSLDKTVQERNTQDTTGPTLSADRTATPEEVIKETLAESADAFENPYVFKNPIKRVAVIGAGPSGISAGKAALENGLDVKVFERNHQVGGVWAYSEDVQPVQIPCDTDFYAQQKLPEPPTEQKQESIQELTPELKDWINGVHAPPTACYKNLFNNTATAIMRFEEHPWPEGTPWYVSHTRVQQYISGYAQKYGLDKHIHLNTSVNRVEKARDGSGRWELSLTEVRKLPENKVQVKRWTETFDAVCVASGQHQTPFVPDFPQLKEFKQKYPDRAIHAKQFRHYEDFKGKNILLIGGNVSAIDVARHLDGICDRIYMSLRNPFDTPSGILNLFRTTAPESLIHKPNVASFSADGTVDGRVTFVDGSVLDDIDVVVFCTGYITNFPFFGEQRSFESENKEDSLFVTNGKCVLDTYRDIFLARDPTLAFVGAPSHLINVDTFFYQGQTVGRVWAGLARLPNEEHMLAQIKARVLPFPWYDLNFRASQLNGLTLITWLNHHAELLGVNKKPLQGVSSELVDLYPTVESRWKATSLAMLKELKATGHLN</sequence>
<evidence type="ECO:0000313" key="7">
    <source>
        <dbReference type="EMBL" id="ORZ03670.1"/>
    </source>
</evidence>
<evidence type="ECO:0000256" key="6">
    <source>
        <dbReference type="SAM" id="MobiDB-lite"/>
    </source>
</evidence>
<reference evidence="7 8" key="1">
    <citation type="submission" date="2016-07" db="EMBL/GenBank/DDBJ databases">
        <title>Pervasive Adenine N6-methylation of Active Genes in Fungi.</title>
        <authorList>
            <consortium name="DOE Joint Genome Institute"/>
            <person name="Mondo S.J."/>
            <person name="Dannebaum R.O."/>
            <person name="Kuo R.C."/>
            <person name="Labutti K."/>
            <person name="Haridas S."/>
            <person name="Kuo A."/>
            <person name="Salamov A."/>
            <person name="Ahrendt S.R."/>
            <person name="Lipzen A."/>
            <person name="Sullivan W."/>
            <person name="Andreopoulos W.B."/>
            <person name="Clum A."/>
            <person name="Lindquist E."/>
            <person name="Daum C."/>
            <person name="Ramamoorthy G.K."/>
            <person name="Gryganskyi A."/>
            <person name="Culley D."/>
            <person name="Magnuson J.K."/>
            <person name="James T.Y."/>
            <person name="O'Malley M.A."/>
            <person name="Stajich J.E."/>
            <person name="Spatafora J.W."/>
            <person name="Visel A."/>
            <person name="Grigoriev I.V."/>
        </authorList>
    </citation>
    <scope>NUCLEOTIDE SEQUENCE [LARGE SCALE GENOMIC DNA]</scope>
    <source>
        <strain evidence="7 8">NRRL 2496</strain>
    </source>
</reference>
<name>A0A1X2HVP5_SYNRA</name>
<dbReference type="Pfam" id="PF00743">
    <property type="entry name" value="FMO-like"/>
    <property type="match status" value="3"/>
</dbReference>
<dbReference type="OrthoDB" id="66881at2759"/>
<dbReference type="GO" id="GO:0004499">
    <property type="term" value="F:N,N-dimethylaniline monooxygenase activity"/>
    <property type="evidence" value="ECO:0007669"/>
    <property type="project" value="InterPro"/>
</dbReference>
<organism evidence="7 8">
    <name type="scientific">Syncephalastrum racemosum</name>
    <name type="common">Filamentous fungus</name>
    <dbReference type="NCBI Taxonomy" id="13706"/>
    <lineage>
        <taxon>Eukaryota</taxon>
        <taxon>Fungi</taxon>
        <taxon>Fungi incertae sedis</taxon>
        <taxon>Mucoromycota</taxon>
        <taxon>Mucoromycotina</taxon>
        <taxon>Mucoromycetes</taxon>
        <taxon>Mucorales</taxon>
        <taxon>Syncephalastraceae</taxon>
        <taxon>Syncephalastrum</taxon>
    </lineage>
</organism>
<dbReference type="InterPro" id="IPR036188">
    <property type="entry name" value="FAD/NAD-bd_sf"/>
</dbReference>
<evidence type="ECO:0000256" key="4">
    <source>
        <dbReference type="ARBA" id="ARBA00022857"/>
    </source>
</evidence>
<dbReference type="Gene3D" id="3.50.50.60">
    <property type="entry name" value="FAD/NAD(P)-binding domain"/>
    <property type="match status" value="2"/>
</dbReference>
<dbReference type="GO" id="GO:0050661">
    <property type="term" value="F:NADP binding"/>
    <property type="evidence" value="ECO:0007669"/>
    <property type="project" value="InterPro"/>
</dbReference>
<comment type="similarity">
    <text evidence="1">Belongs to the FMO family.</text>
</comment>
<dbReference type="PANTHER" id="PTHR23023">
    <property type="entry name" value="DIMETHYLANILINE MONOOXYGENASE"/>
    <property type="match status" value="1"/>
</dbReference>
<dbReference type="InterPro" id="IPR020946">
    <property type="entry name" value="Flavin_mOase-like"/>
</dbReference>
<dbReference type="GO" id="GO:0050660">
    <property type="term" value="F:flavin adenine dinucleotide binding"/>
    <property type="evidence" value="ECO:0007669"/>
    <property type="project" value="InterPro"/>
</dbReference>
<dbReference type="InParanoid" id="A0A1X2HVP5"/>
<protein>
    <recommendedName>
        <fullName evidence="9">FAD/NAD(P)-binding domain-containing protein</fullName>
    </recommendedName>
</protein>
<keyword evidence="3" id="KW-0274">FAD</keyword>
<feature type="region of interest" description="Disordered" evidence="6">
    <location>
        <begin position="1"/>
        <end position="39"/>
    </location>
</feature>
<accession>A0A1X2HVP5</accession>
<keyword evidence="8" id="KW-1185">Reference proteome</keyword>
<comment type="caution">
    <text evidence="7">The sequence shown here is derived from an EMBL/GenBank/DDBJ whole genome shotgun (WGS) entry which is preliminary data.</text>
</comment>
<dbReference type="STRING" id="13706.A0A1X2HVP5"/>
<dbReference type="OMA" id="WYGQSNT"/>
<evidence type="ECO:0008006" key="9">
    <source>
        <dbReference type="Google" id="ProtNLM"/>
    </source>
</evidence>
<keyword evidence="2" id="KW-0285">Flavoprotein</keyword>
<dbReference type="Proteomes" id="UP000242180">
    <property type="component" value="Unassembled WGS sequence"/>
</dbReference>
<dbReference type="AlphaFoldDB" id="A0A1X2HVP5"/>
<proteinExistence type="inferred from homology"/>
<evidence type="ECO:0000256" key="2">
    <source>
        <dbReference type="ARBA" id="ARBA00022630"/>
    </source>
</evidence>
<dbReference type="PRINTS" id="PR00370">
    <property type="entry name" value="FMOXYGENASE"/>
</dbReference>
<keyword evidence="4" id="KW-0521">NADP</keyword>
<dbReference type="SUPFAM" id="SSF51905">
    <property type="entry name" value="FAD/NAD(P)-binding domain"/>
    <property type="match status" value="2"/>
</dbReference>
<dbReference type="InterPro" id="IPR050346">
    <property type="entry name" value="FMO-like"/>
</dbReference>
<evidence type="ECO:0000313" key="8">
    <source>
        <dbReference type="Proteomes" id="UP000242180"/>
    </source>
</evidence>